<keyword evidence="2" id="KW-1185">Reference proteome</keyword>
<accession>A0ABD0LFK7</accession>
<organism evidence="1 2">
    <name type="scientific">Batillaria attramentaria</name>
    <dbReference type="NCBI Taxonomy" id="370345"/>
    <lineage>
        <taxon>Eukaryota</taxon>
        <taxon>Metazoa</taxon>
        <taxon>Spiralia</taxon>
        <taxon>Lophotrochozoa</taxon>
        <taxon>Mollusca</taxon>
        <taxon>Gastropoda</taxon>
        <taxon>Caenogastropoda</taxon>
        <taxon>Sorbeoconcha</taxon>
        <taxon>Cerithioidea</taxon>
        <taxon>Batillariidae</taxon>
        <taxon>Batillaria</taxon>
    </lineage>
</organism>
<evidence type="ECO:0000313" key="1">
    <source>
        <dbReference type="EMBL" id="KAK7498203.1"/>
    </source>
</evidence>
<evidence type="ECO:0000313" key="2">
    <source>
        <dbReference type="Proteomes" id="UP001519460"/>
    </source>
</evidence>
<sequence length="89" mass="10344">MPSDKSPQHGNHPVSKARVSPVRLPLIEFHILADMHLASWHRLTVRQRLGNTEDTMRRRPSRGGFGRALKNLQPPAKILRFLWVFFPRN</sequence>
<reference evidence="1 2" key="1">
    <citation type="journal article" date="2023" name="Sci. Data">
        <title>Genome assembly of the Korean intertidal mud-creeper Batillaria attramentaria.</title>
        <authorList>
            <person name="Patra A.K."/>
            <person name="Ho P.T."/>
            <person name="Jun S."/>
            <person name="Lee S.J."/>
            <person name="Kim Y."/>
            <person name="Won Y.J."/>
        </authorList>
    </citation>
    <scope>NUCLEOTIDE SEQUENCE [LARGE SCALE GENOMIC DNA]</scope>
    <source>
        <strain evidence="1">Wonlab-2016</strain>
    </source>
</reference>
<protein>
    <submittedName>
        <fullName evidence="1">Uncharacterized protein</fullName>
    </submittedName>
</protein>
<name>A0ABD0LFK7_9CAEN</name>
<dbReference type="AlphaFoldDB" id="A0ABD0LFK7"/>
<dbReference type="EMBL" id="JACVVK020000052">
    <property type="protein sequence ID" value="KAK7498203.1"/>
    <property type="molecule type" value="Genomic_DNA"/>
</dbReference>
<gene>
    <name evidence="1" type="ORF">BaRGS_00010463</name>
</gene>
<proteinExistence type="predicted"/>
<comment type="caution">
    <text evidence="1">The sequence shown here is derived from an EMBL/GenBank/DDBJ whole genome shotgun (WGS) entry which is preliminary data.</text>
</comment>
<dbReference type="Proteomes" id="UP001519460">
    <property type="component" value="Unassembled WGS sequence"/>
</dbReference>